<evidence type="ECO:0000259" key="6">
    <source>
        <dbReference type="PROSITE" id="PS50104"/>
    </source>
</evidence>
<evidence type="ECO:0000256" key="5">
    <source>
        <dbReference type="SAM" id="Phobius"/>
    </source>
</evidence>
<proteinExistence type="predicted"/>
<evidence type="ECO:0000256" key="4">
    <source>
        <dbReference type="ARBA" id="ARBA00047304"/>
    </source>
</evidence>
<sequence length="226" mass="25869">NFRGEDTRKNFLGHLKAALYEKGIETFVDDDQLEKGKSISPQLLQAIEDSCCAIVILSPNYASSTWCLDELVKILDCMKTKGQIVIPIFYHVDPFDVRKQTGTFGEAFANHEQNFEDDMEKVKSWKDALAEVSNLAGLDSQSYRDDATFVSDIVEELSSKVSTLMSSKIDKRQSKKKAFIESRLYPCISATLTLGRFLCFFILYIVVFTLFIFKIFIPFFIYLLRE</sequence>
<dbReference type="InParanoid" id="A0A2P5ESH6"/>
<keyword evidence="8" id="KW-1185">Reference proteome</keyword>
<dbReference type="OrthoDB" id="1193744at2759"/>
<evidence type="ECO:0000313" key="7">
    <source>
        <dbReference type="EMBL" id="PON88503.1"/>
    </source>
</evidence>
<reference evidence="8" key="1">
    <citation type="submission" date="2016-06" db="EMBL/GenBank/DDBJ databases">
        <title>Parallel loss of symbiosis genes in relatives of nitrogen-fixing non-legume Parasponia.</title>
        <authorList>
            <person name="Van Velzen R."/>
            <person name="Holmer R."/>
            <person name="Bu F."/>
            <person name="Rutten L."/>
            <person name="Van Zeijl A."/>
            <person name="Liu W."/>
            <person name="Santuari L."/>
            <person name="Cao Q."/>
            <person name="Sharma T."/>
            <person name="Shen D."/>
            <person name="Roswanjaya Y."/>
            <person name="Wardhani T."/>
            <person name="Kalhor M.S."/>
            <person name="Jansen J."/>
            <person name="Van den Hoogen J."/>
            <person name="Gungor B."/>
            <person name="Hartog M."/>
            <person name="Hontelez J."/>
            <person name="Verver J."/>
            <person name="Yang W.-C."/>
            <person name="Schijlen E."/>
            <person name="Repin R."/>
            <person name="Schilthuizen M."/>
            <person name="Schranz E."/>
            <person name="Heidstra R."/>
            <person name="Miyata K."/>
            <person name="Fedorova E."/>
            <person name="Kohlen W."/>
            <person name="Bisseling T."/>
            <person name="Smit S."/>
            <person name="Geurts R."/>
        </authorList>
    </citation>
    <scope>NUCLEOTIDE SEQUENCE [LARGE SCALE GENOMIC DNA]</scope>
    <source>
        <strain evidence="8">cv. RG33-2</strain>
    </source>
</reference>
<comment type="catalytic activity">
    <reaction evidence="4">
        <text>NAD(+) + H2O = ADP-D-ribose + nicotinamide + H(+)</text>
        <dbReference type="Rhea" id="RHEA:16301"/>
        <dbReference type="ChEBI" id="CHEBI:15377"/>
        <dbReference type="ChEBI" id="CHEBI:15378"/>
        <dbReference type="ChEBI" id="CHEBI:17154"/>
        <dbReference type="ChEBI" id="CHEBI:57540"/>
        <dbReference type="ChEBI" id="CHEBI:57967"/>
        <dbReference type="EC" id="3.2.2.6"/>
    </reaction>
    <physiologicalReaction direction="left-to-right" evidence="4">
        <dbReference type="Rhea" id="RHEA:16302"/>
    </physiologicalReaction>
</comment>
<keyword evidence="5" id="KW-1133">Transmembrane helix</keyword>
<feature type="domain" description="TIR" evidence="6">
    <location>
        <begin position="1"/>
        <end position="161"/>
    </location>
</feature>
<dbReference type="GO" id="GO:0061809">
    <property type="term" value="F:NAD+ nucleosidase activity, cyclic ADP-ribose generating"/>
    <property type="evidence" value="ECO:0007669"/>
    <property type="project" value="UniProtKB-EC"/>
</dbReference>
<evidence type="ECO:0000256" key="2">
    <source>
        <dbReference type="ARBA" id="ARBA00022801"/>
    </source>
</evidence>
<dbReference type="SMART" id="SM00255">
    <property type="entry name" value="TIR"/>
    <property type="match status" value="1"/>
</dbReference>
<keyword evidence="5" id="KW-0812">Transmembrane</keyword>
<keyword evidence="2" id="KW-0378">Hydrolase</keyword>
<dbReference type="InterPro" id="IPR000157">
    <property type="entry name" value="TIR_dom"/>
</dbReference>
<evidence type="ECO:0000256" key="3">
    <source>
        <dbReference type="ARBA" id="ARBA00023027"/>
    </source>
</evidence>
<dbReference type="FunFam" id="3.40.50.10140:FF:000007">
    <property type="entry name" value="Disease resistance protein (TIR-NBS-LRR class)"/>
    <property type="match status" value="1"/>
</dbReference>
<dbReference type="PANTHER" id="PTHR32009">
    <property type="entry name" value="TMV RESISTANCE PROTEIN N-LIKE"/>
    <property type="match status" value="1"/>
</dbReference>
<dbReference type="GO" id="GO:0007165">
    <property type="term" value="P:signal transduction"/>
    <property type="evidence" value="ECO:0007669"/>
    <property type="project" value="InterPro"/>
</dbReference>
<comment type="caution">
    <text evidence="7">The sequence shown here is derived from an EMBL/GenBank/DDBJ whole genome shotgun (WGS) entry which is preliminary data.</text>
</comment>
<name>A0A2P5ESH6_TREOI</name>
<dbReference type="SUPFAM" id="SSF52200">
    <property type="entry name" value="Toll/Interleukin receptor TIR domain"/>
    <property type="match status" value="1"/>
</dbReference>
<gene>
    <name evidence="7" type="ORF">TorRG33x02_157170</name>
</gene>
<dbReference type="EMBL" id="JXTC01000105">
    <property type="protein sequence ID" value="PON88503.1"/>
    <property type="molecule type" value="Genomic_DNA"/>
</dbReference>
<dbReference type="AlphaFoldDB" id="A0A2P5ESH6"/>
<dbReference type="STRING" id="63057.A0A2P5ESH6"/>
<keyword evidence="3" id="KW-0520">NAD</keyword>
<accession>A0A2P5ESH6</accession>
<evidence type="ECO:0000313" key="8">
    <source>
        <dbReference type="Proteomes" id="UP000237000"/>
    </source>
</evidence>
<dbReference type="PROSITE" id="PS50104">
    <property type="entry name" value="TIR"/>
    <property type="match status" value="1"/>
</dbReference>
<dbReference type="Proteomes" id="UP000237000">
    <property type="component" value="Unassembled WGS sequence"/>
</dbReference>
<evidence type="ECO:0000256" key="1">
    <source>
        <dbReference type="ARBA" id="ARBA00011982"/>
    </source>
</evidence>
<dbReference type="InterPro" id="IPR035897">
    <property type="entry name" value="Toll_tir_struct_dom_sf"/>
</dbReference>
<dbReference type="Gene3D" id="3.40.50.10140">
    <property type="entry name" value="Toll/interleukin-1 receptor homology (TIR) domain"/>
    <property type="match status" value="1"/>
</dbReference>
<dbReference type="EC" id="3.2.2.6" evidence="1"/>
<protein>
    <recommendedName>
        <fullName evidence="1">ADP-ribosyl cyclase/cyclic ADP-ribose hydrolase</fullName>
        <ecNumber evidence="1">3.2.2.6</ecNumber>
    </recommendedName>
</protein>
<keyword evidence="5" id="KW-0472">Membrane</keyword>
<dbReference type="Pfam" id="PF01582">
    <property type="entry name" value="TIR"/>
    <property type="match status" value="1"/>
</dbReference>
<dbReference type="FunCoup" id="A0A2P5ESH6">
    <property type="interactions" value="364"/>
</dbReference>
<feature type="non-terminal residue" evidence="7">
    <location>
        <position position="1"/>
    </location>
</feature>
<feature type="transmembrane region" description="Helical" evidence="5">
    <location>
        <begin position="201"/>
        <end position="224"/>
    </location>
</feature>
<organism evidence="7 8">
    <name type="scientific">Trema orientale</name>
    <name type="common">Charcoal tree</name>
    <name type="synonym">Celtis orientalis</name>
    <dbReference type="NCBI Taxonomy" id="63057"/>
    <lineage>
        <taxon>Eukaryota</taxon>
        <taxon>Viridiplantae</taxon>
        <taxon>Streptophyta</taxon>
        <taxon>Embryophyta</taxon>
        <taxon>Tracheophyta</taxon>
        <taxon>Spermatophyta</taxon>
        <taxon>Magnoliopsida</taxon>
        <taxon>eudicotyledons</taxon>
        <taxon>Gunneridae</taxon>
        <taxon>Pentapetalae</taxon>
        <taxon>rosids</taxon>
        <taxon>fabids</taxon>
        <taxon>Rosales</taxon>
        <taxon>Cannabaceae</taxon>
        <taxon>Trema</taxon>
    </lineage>
</organism>
<dbReference type="PANTHER" id="PTHR32009:SF39">
    <property type="entry name" value="TIR DOMAIN-CONTAINING PROTEIN"/>
    <property type="match status" value="1"/>
</dbReference>